<dbReference type="InterPro" id="IPR009367">
    <property type="entry name" value="Elm1-like"/>
</dbReference>
<sequence>MDLEAARPSEPLVIWAVSDGRAGIEAQAVGLAEAIARQTRARIVVKRIAYRGNWRRLPWRLHPFPRATLTPESDIVGPWPDIWIGCGRASIPLSIRVKRWSKGKTFVVQLQDPKAPSRLFDLVAPPKHDRLTGDNVVPLVGSPHRVTAARMAADHKAFARKLNRLPHPRVAVLIGGRSKAFDLSQTRAAGIARDLVLPLEHEGGSLMMTFSRRTPDEAKTLMKARLKHLPGMIWDGEGPNPYFAFLAAADYICVTEDSTNMAVEAAGTGKPVFVLKMDGESRKFRAFHQSLEDHGAARPFGGHFHGWTYEPLAETDRLAAEVLERMGARQ</sequence>
<accession>A0AB39KQ20</accession>
<dbReference type="RefSeq" id="WP_369058813.1">
    <property type="nucleotide sequence ID" value="NZ_CP158375.1"/>
</dbReference>
<evidence type="ECO:0000313" key="1">
    <source>
        <dbReference type="EMBL" id="XDO95956.1"/>
    </source>
</evidence>
<dbReference type="EMBL" id="CP158375">
    <property type="protein sequence ID" value="XDO95956.1"/>
    <property type="molecule type" value="Genomic_DNA"/>
</dbReference>
<dbReference type="PANTHER" id="PTHR33986">
    <property type="entry name" value="OS02G0535700 PROTEIN"/>
    <property type="match status" value="1"/>
</dbReference>
<gene>
    <name evidence="1" type="ORF">ABOZ73_14315</name>
</gene>
<dbReference type="AlphaFoldDB" id="A0AB39KQ20"/>
<dbReference type="Pfam" id="PF06258">
    <property type="entry name" value="Mito_fiss_Elm1"/>
    <property type="match status" value="1"/>
</dbReference>
<organism evidence="1">
    <name type="scientific">Caulobacter sp. 73W</name>
    <dbReference type="NCBI Taxonomy" id="3161137"/>
    <lineage>
        <taxon>Bacteria</taxon>
        <taxon>Pseudomonadati</taxon>
        <taxon>Pseudomonadota</taxon>
        <taxon>Alphaproteobacteria</taxon>
        <taxon>Caulobacterales</taxon>
        <taxon>Caulobacteraceae</taxon>
        <taxon>Caulobacter</taxon>
    </lineage>
</organism>
<name>A0AB39KQ20_9CAUL</name>
<protein>
    <submittedName>
        <fullName evidence="1">Mitochondrial fission ELM1 family protein</fullName>
    </submittedName>
</protein>
<reference evidence="1" key="1">
    <citation type="submission" date="2024-06" db="EMBL/GenBank/DDBJ databases">
        <title>Caulobacter inopinatus, sp. nov.</title>
        <authorList>
            <person name="Donachie S.P."/>
        </authorList>
    </citation>
    <scope>NUCLEOTIDE SEQUENCE</scope>
    <source>
        <strain evidence="1">73W</strain>
    </source>
</reference>
<proteinExistence type="predicted"/>
<dbReference type="PANTHER" id="PTHR33986:SF15">
    <property type="entry name" value="MITOCHONDRIAL FISSION PROTEIN ELM1"/>
    <property type="match status" value="1"/>
</dbReference>